<comment type="caution">
    <text evidence="1">The sequence shown here is derived from an EMBL/GenBank/DDBJ whole genome shotgun (WGS) entry which is preliminary data.</text>
</comment>
<dbReference type="EMBL" id="MU003509">
    <property type="protein sequence ID" value="KAF2470041.1"/>
    <property type="molecule type" value="Genomic_DNA"/>
</dbReference>
<gene>
    <name evidence="1" type="ORF">BDR25DRAFT_355766</name>
</gene>
<dbReference type="Proteomes" id="UP000799755">
    <property type="component" value="Unassembled WGS sequence"/>
</dbReference>
<accession>A0ACB6QSY4</accession>
<keyword evidence="2" id="KW-1185">Reference proteome</keyword>
<evidence type="ECO:0000313" key="2">
    <source>
        <dbReference type="Proteomes" id="UP000799755"/>
    </source>
</evidence>
<organism evidence="1 2">
    <name type="scientific">Lindgomyces ingoldianus</name>
    <dbReference type="NCBI Taxonomy" id="673940"/>
    <lineage>
        <taxon>Eukaryota</taxon>
        <taxon>Fungi</taxon>
        <taxon>Dikarya</taxon>
        <taxon>Ascomycota</taxon>
        <taxon>Pezizomycotina</taxon>
        <taxon>Dothideomycetes</taxon>
        <taxon>Pleosporomycetidae</taxon>
        <taxon>Pleosporales</taxon>
        <taxon>Lindgomycetaceae</taxon>
        <taxon>Lindgomyces</taxon>
    </lineage>
</organism>
<proteinExistence type="predicted"/>
<protein>
    <submittedName>
        <fullName evidence="1">FAD-linked oxidase-like protein</fullName>
    </submittedName>
</protein>
<name>A0ACB6QSY4_9PLEO</name>
<evidence type="ECO:0000313" key="1">
    <source>
        <dbReference type="EMBL" id="KAF2470041.1"/>
    </source>
</evidence>
<reference evidence="1" key="1">
    <citation type="journal article" date="2020" name="Stud. Mycol.">
        <title>101 Dothideomycetes genomes: a test case for predicting lifestyles and emergence of pathogens.</title>
        <authorList>
            <person name="Haridas S."/>
            <person name="Albert R."/>
            <person name="Binder M."/>
            <person name="Bloem J."/>
            <person name="Labutti K."/>
            <person name="Salamov A."/>
            <person name="Andreopoulos B."/>
            <person name="Baker S."/>
            <person name="Barry K."/>
            <person name="Bills G."/>
            <person name="Bluhm B."/>
            <person name="Cannon C."/>
            <person name="Castanera R."/>
            <person name="Culley D."/>
            <person name="Daum C."/>
            <person name="Ezra D."/>
            <person name="Gonzalez J."/>
            <person name="Henrissat B."/>
            <person name="Kuo A."/>
            <person name="Liang C."/>
            <person name="Lipzen A."/>
            <person name="Lutzoni F."/>
            <person name="Magnuson J."/>
            <person name="Mondo S."/>
            <person name="Nolan M."/>
            <person name="Ohm R."/>
            <person name="Pangilinan J."/>
            <person name="Park H.-J."/>
            <person name="Ramirez L."/>
            <person name="Alfaro M."/>
            <person name="Sun H."/>
            <person name="Tritt A."/>
            <person name="Yoshinaga Y."/>
            <person name="Zwiers L.-H."/>
            <person name="Turgeon B."/>
            <person name="Goodwin S."/>
            <person name="Spatafora J."/>
            <person name="Crous P."/>
            <person name="Grigoriev I."/>
        </authorList>
    </citation>
    <scope>NUCLEOTIDE SEQUENCE</scope>
    <source>
        <strain evidence="1">ATCC 200398</strain>
    </source>
</reference>
<sequence>MATSYTAQGLMSNLYNATKFLFRCFEDLVDEVHGDPHESRLSMLIHCEYELVNTNCVNPVLSLLHEWVYTTEASIELTKAQPEYGDFLSFSTHGLSCPLMVSIRRTPNIRQAFINSVSEQRGAREKNPNSPKVPHIAPPLHLSRNWAWTMSTHQPPPPTLSEKYSGVPERLASIAQEAKDRLWSNKTLPESVPRRCNVRLPPGTSRDAFDKAIASLRCDIGAENVALNDQPLVDGWYLEHPNTHDAFHVVDQEDLVCSAVVYPASTAEVQVVVKWANLHAIPIYPISMGRNVGYGGSAPRVPGAVVVDLGKKMNRIVDIDPENASCVVEPGVSYFALYEEIQRRQLPLWIDTPDLGGGSVLGNAIDRGVGYTPMGDHFANHCGMEVVLPNGELLRTGMGALPGKDGVDNPTWQSFQPAYGPYSDGIFSQSNFGIVCQMGFWLMHETAHQSYMITFPRDEDFPDIVEVIRPLAQKRILGNIPQLRHVVQELNVTGLPKSHWYSGPSPIPREVVRKHAAQLPCGECSWVFYGTQYGDDAGINSQLDMIKSAFSKIKGSKFFLPKDLPVDHYIHSRALVCSGVPVLRELDWLNWKPNAAHLFFSPITPTRAEDAKIVHDINVRLHRKYGFDLFPTLCVAGREMHYIANIIYDRASNDEKRRAAGLMRELIAAAAKEGYGEYRTHILFADQVAGTYKWNNNALMRFNETIKDALDPNGILAPGRNGIWPKNYRGKGWQLIGSEVERAVGVTSTSDNVHTCYSTYLVSNIVLRLYASELLHEMSHP</sequence>